<dbReference type="OrthoDB" id="3832628at2759"/>
<dbReference type="Pfam" id="PF13002">
    <property type="entry name" value="LDB19"/>
    <property type="match status" value="1"/>
</dbReference>
<sequence>MASLLALIKTHRSAKPSFTEKPRQQQGSLASLTCQIDSPPTVILDDADESAGIKGRLLLHINDDLVEVESLCATLHLHVFQKKPLKKGCKDCKHQWTELKRCQFITPTATLQRNVYEFPFSYRVPNDLSPSMDTPIVSISYEFEATACVRRKGQLTRTPRIITFKRLLPVAHSLSVPPSPLCSSRIFEAAGIEVACRMGSIIDPNGANKVSLTLNGLLSCPGSGETVQHWRLWKGSWRLEETVKTAMVGCNRHANEITSREEEKNQTRSKTTVLGEDGIYSGWTSNDEAGTVDMEFSFAMRRKSNKQLIQHTYDTGSADDTEVTHSLVVELVLVKEHYPKGKPESAIRTGVGRILRSEHRVVLSEFAKPSDDPTEECLPYYQELWPRPPMYEEEGLSMEVMTAQS</sequence>
<gene>
    <name evidence="2" type="ORF">FALBO_15777</name>
</gene>
<name>A0A8H4P3K8_9HYPO</name>
<dbReference type="Gene3D" id="2.60.40.640">
    <property type="match status" value="1"/>
</dbReference>
<dbReference type="InterPro" id="IPR014752">
    <property type="entry name" value="Arrestin-like_C"/>
</dbReference>
<evidence type="ECO:0000313" key="2">
    <source>
        <dbReference type="EMBL" id="KAF4454786.1"/>
    </source>
</evidence>
<dbReference type="EMBL" id="JAADYS010002792">
    <property type="protein sequence ID" value="KAF4454786.1"/>
    <property type="molecule type" value="Genomic_DNA"/>
</dbReference>
<feature type="domain" description="LDB19 N-terminal" evidence="1">
    <location>
        <begin position="78"/>
        <end position="256"/>
    </location>
</feature>
<protein>
    <recommendedName>
        <fullName evidence="1">LDB19 N-terminal domain-containing protein</fullName>
    </recommendedName>
</protein>
<proteinExistence type="predicted"/>
<accession>A0A8H4P3K8</accession>
<organism evidence="2 3">
    <name type="scientific">Fusarium albosuccineum</name>
    <dbReference type="NCBI Taxonomy" id="1237068"/>
    <lineage>
        <taxon>Eukaryota</taxon>
        <taxon>Fungi</taxon>
        <taxon>Dikarya</taxon>
        <taxon>Ascomycota</taxon>
        <taxon>Pezizomycotina</taxon>
        <taxon>Sordariomycetes</taxon>
        <taxon>Hypocreomycetidae</taxon>
        <taxon>Hypocreales</taxon>
        <taxon>Nectriaceae</taxon>
        <taxon>Fusarium</taxon>
        <taxon>Fusarium decemcellulare species complex</taxon>
    </lineage>
</organism>
<comment type="caution">
    <text evidence="2">The sequence shown here is derived from an EMBL/GenBank/DDBJ whole genome shotgun (WGS) entry which is preliminary data.</text>
</comment>
<dbReference type="Proteomes" id="UP000554235">
    <property type="component" value="Unassembled WGS sequence"/>
</dbReference>
<evidence type="ECO:0000313" key="3">
    <source>
        <dbReference type="Proteomes" id="UP000554235"/>
    </source>
</evidence>
<evidence type="ECO:0000259" key="1">
    <source>
        <dbReference type="Pfam" id="PF13002"/>
    </source>
</evidence>
<dbReference type="InterPro" id="IPR024391">
    <property type="entry name" value="LDB19_N"/>
</dbReference>
<dbReference type="AlphaFoldDB" id="A0A8H4P3K8"/>
<keyword evidence="3" id="KW-1185">Reference proteome</keyword>
<reference evidence="2 3" key="1">
    <citation type="submission" date="2020-01" db="EMBL/GenBank/DDBJ databases">
        <title>Identification and distribution of gene clusters putatively required for synthesis of sphingolipid metabolism inhibitors in phylogenetically diverse species of the filamentous fungus Fusarium.</title>
        <authorList>
            <person name="Kim H.-S."/>
            <person name="Busman M."/>
            <person name="Brown D.W."/>
            <person name="Divon H."/>
            <person name="Uhlig S."/>
            <person name="Proctor R.H."/>
        </authorList>
    </citation>
    <scope>NUCLEOTIDE SEQUENCE [LARGE SCALE GENOMIC DNA]</scope>
    <source>
        <strain evidence="2 3">NRRL 20459</strain>
    </source>
</reference>